<dbReference type="AlphaFoldDB" id="A0A0K2VD11"/>
<dbReference type="EMBL" id="HACA01030854">
    <property type="protein sequence ID" value="CDW48215.1"/>
    <property type="molecule type" value="Transcribed_RNA"/>
</dbReference>
<feature type="non-terminal residue" evidence="1">
    <location>
        <position position="1"/>
    </location>
</feature>
<evidence type="ECO:0000313" key="1">
    <source>
        <dbReference type="EMBL" id="CDW48215.1"/>
    </source>
</evidence>
<name>A0A0K2VD11_LEPSM</name>
<protein>
    <submittedName>
        <fullName evidence="1">Uncharacterized protein</fullName>
    </submittedName>
</protein>
<sequence length="68" mass="7442">KSRSLITAKFNLVRSTQIITLSFPFGTTSIEKYQSDGSTNAGMKSNFTTFSNSCLLEVEVELISSLDS</sequence>
<proteinExistence type="predicted"/>
<accession>A0A0K2VD11</accession>
<reference evidence="1" key="1">
    <citation type="submission" date="2014-05" db="EMBL/GenBank/DDBJ databases">
        <authorList>
            <person name="Chronopoulou M."/>
        </authorList>
    </citation>
    <scope>NUCLEOTIDE SEQUENCE</scope>
    <source>
        <tissue evidence="1">Whole organism</tissue>
    </source>
</reference>
<organism evidence="1">
    <name type="scientific">Lepeophtheirus salmonis</name>
    <name type="common">Salmon louse</name>
    <name type="synonym">Caligus salmonis</name>
    <dbReference type="NCBI Taxonomy" id="72036"/>
    <lineage>
        <taxon>Eukaryota</taxon>
        <taxon>Metazoa</taxon>
        <taxon>Ecdysozoa</taxon>
        <taxon>Arthropoda</taxon>
        <taxon>Crustacea</taxon>
        <taxon>Multicrustacea</taxon>
        <taxon>Hexanauplia</taxon>
        <taxon>Copepoda</taxon>
        <taxon>Siphonostomatoida</taxon>
        <taxon>Caligidae</taxon>
        <taxon>Lepeophtheirus</taxon>
    </lineage>
</organism>